<dbReference type="InterPro" id="IPR007205">
    <property type="entry name" value="Protein_HGH1_N"/>
</dbReference>
<evidence type="ECO:0008006" key="6">
    <source>
        <dbReference type="Google" id="ProtNLM"/>
    </source>
</evidence>
<reference evidence="5" key="1">
    <citation type="submission" date="2021-01" db="EMBL/GenBank/DDBJ databases">
        <authorList>
            <person name="Corre E."/>
            <person name="Pelletier E."/>
            <person name="Niang G."/>
            <person name="Scheremetjew M."/>
            <person name="Finn R."/>
            <person name="Kale V."/>
            <person name="Holt S."/>
            <person name="Cochrane G."/>
            <person name="Meng A."/>
            <person name="Brown T."/>
            <person name="Cohen L."/>
        </authorList>
    </citation>
    <scope>NUCLEOTIDE SEQUENCE</scope>
    <source>
        <strain evidence="5">10249 10 AB</strain>
    </source>
</reference>
<protein>
    <recommendedName>
        <fullName evidence="6">Protein HGH1 homolog</fullName>
    </recommendedName>
</protein>
<feature type="compositionally biased region" description="Low complexity" evidence="2">
    <location>
        <begin position="287"/>
        <end position="307"/>
    </location>
</feature>
<feature type="domain" description="Protein HGH1 C-terminal" evidence="4">
    <location>
        <begin position="406"/>
        <end position="457"/>
    </location>
</feature>
<accession>A0A7S4AK56</accession>
<gene>
    <name evidence="5" type="ORF">PAUS00366_LOCUS10874</name>
</gene>
<organism evidence="5">
    <name type="scientific">Pseudo-nitzschia australis</name>
    <dbReference type="NCBI Taxonomy" id="44445"/>
    <lineage>
        <taxon>Eukaryota</taxon>
        <taxon>Sar</taxon>
        <taxon>Stramenopiles</taxon>
        <taxon>Ochrophyta</taxon>
        <taxon>Bacillariophyta</taxon>
        <taxon>Bacillariophyceae</taxon>
        <taxon>Bacillariophycidae</taxon>
        <taxon>Bacillariales</taxon>
        <taxon>Bacillariaceae</taxon>
        <taxon>Pseudo-nitzschia</taxon>
    </lineage>
</organism>
<dbReference type="InterPro" id="IPR039717">
    <property type="entry name" value="Hgh1"/>
</dbReference>
<dbReference type="SUPFAM" id="SSF48371">
    <property type="entry name" value="ARM repeat"/>
    <property type="match status" value="1"/>
</dbReference>
<dbReference type="InterPro" id="IPR016024">
    <property type="entry name" value="ARM-type_fold"/>
</dbReference>
<feature type="region of interest" description="Disordered" evidence="2">
    <location>
        <begin position="486"/>
        <end position="505"/>
    </location>
</feature>
<feature type="region of interest" description="Disordered" evidence="2">
    <location>
        <begin position="281"/>
        <end position="307"/>
    </location>
</feature>
<dbReference type="Pfam" id="PF04063">
    <property type="entry name" value="DUF383"/>
    <property type="match status" value="1"/>
</dbReference>
<name>A0A7S4AK56_9STRA</name>
<feature type="region of interest" description="Disordered" evidence="2">
    <location>
        <begin position="455"/>
        <end position="478"/>
    </location>
</feature>
<dbReference type="AlphaFoldDB" id="A0A7S4AK56"/>
<evidence type="ECO:0000313" key="5">
    <source>
        <dbReference type="EMBL" id="CAE0718120.1"/>
    </source>
</evidence>
<dbReference type="Pfam" id="PF04064">
    <property type="entry name" value="DUF384"/>
    <property type="match status" value="1"/>
</dbReference>
<proteinExistence type="inferred from homology"/>
<evidence type="ECO:0000256" key="1">
    <source>
        <dbReference type="ARBA" id="ARBA00006712"/>
    </source>
</evidence>
<evidence type="ECO:0000256" key="2">
    <source>
        <dbReference type="SAM" id="MobiDB-lite"/>
    </source>
</evidence>
<dbReference type="InterPro" id="IPR007206">
    <property type="entry name" value="Protein_HGH1_C"/>
</dbReference>
<dbReference type="PANTHER" id="PTHR13387">
    <property type="entry name" value="PROTEIN HGH1 HOMOLOG"/>
    <property type="match status" value="1"/>
</dbReference>
<sequence length="505" mass="55247">MSDNSNNDVSSALDDLMVYLAPSQKRADVKYEAVKVVSKGMADRTQALGLIEAGVLKPILRIASGASQAVESARDNNDTDDNNDNGNLLLELAASTLALQTLLYATSAAEEIVNAVVDRLLDLKAVGRLVELVLDLPSDASKLSKSSKKIVNTTVAILANLTRTEKGALELVGTTLPDEAVYNKAEGAEPPRIEVLPEEDAKKTLVVGDDENDKHVRIKASMELLLDRFVRNIPEKNTSVDLNILEPNEWDAALCLTDPYQHFAALLMNATQVKGGRKFVTRIPRTDGNGSKDSNGNNNGKQQQQPQSVLQRLLPVLREKSQHANPFRRRGIAGMIRNCCLDSKENAWWLLNICSVLTPLLMPLMGPEELDFDDKKGMDPDLWLDGPDQVRDVDAVTRLYCVESVLALLATGRASRKTIRLAKTYTVLKTCDLGESSEEVSDKISECVNFLRRDEEGTREGSSDKQVYGEDDNNDDSDKVVAGLLEASPSPQIAPSSEEDFDGVD</sequence>
<dbReference type="PANTHER" id="PTHR13387:SF9">
    <property type="entry name" value="PROTEIN HGH1 HOMOLOG"/>
    <property type="match status" value="1"/>
</dbReference>
<dbReference type="EMBL" id="HBIX01014881">
    <property type="protein sequence ID" value="CAE0718120.1"/>
    <property type="molecule type" value="Transcribed_RNA"/>
</dbReference>
<evidence type="ECO:0000259" key="3">
    <source>
        <dbReference type="Pfam" id="PF04063"/>
    </source>
</evidence>
<comment type="similarity">
    <text evidence="1">Belongs to the HGH1 family.</text>
</comment>
<feature type="domain" description="Protein HGH1 N-terminal" evidence="3">
    <location>
        <begin position="145"/>
        <end position="398"/>
    </location>
</feature>
<evidence type="ECO:0000259" key="4">
    <source>
        <dbReference type="Pfam" id="PF04064"/>
    </source>
</evidence>